<sequence>MLYICFQCDFVIHGKCIGLPRVININRHDHRISFTPHLGAWYSKCGVYRKSISQYYGAYSCSVCPNYAVHSRCAMGPYVCDFRELEGIPDDAEDIAQFKEVGDNLICHFSHKEHTLRLHHEDTIKDEHKQCEACIHPVGFGSIYVCEERCFFLHEKCDNLPMKTKFAFDIVSYTLESVHKLVECNFCRILSDGFKYTAP</sequence>
<keyword evidence="4" id="KW-1185">Reference proteome</keyword>
<dbReference type="Pfam" id="PF03107">
    <property type="entry name" value="C1_2"/>
    <property type="match status" value="2"/>
</dbReference>
<dbReference type="EMBL" id="JBANAX010000447">
    <property type="protein sequence ID" value="KAL1208552.1"/>
    <property type="molecule type" value="Genomic_DNA"/>
</dbReference>
<keyword evidence="1" id="KW-0677">Repeat</keyword>
<dbReference type="InterPro" id="IPR053192">
    <property type="entry name" value="Vacuole_Formation_Reg"/>
</dbReference>
<dbReference type="PANTHER" id="PTHR32410:SF159">
    <property type="entry name" value="CYSTEINE_HISTIDINE-RICH C1 DOMAIN FAMILY PROTEIN"/>
    <property type="match status" value="1"/>
</dbReference>
<dbReference type="InterPro" id="IPR004146">
    <property type="entry name" value="DC1"/>
</dbReference>
<organism evidence="3 4">
    <name type="scientific">Cardamine amara subsp. amara</name>
    <dbReference type="NCBI Taxonomy" id="228776"/>
    <lineage>
        <taxon>Eukaryota</taxon>
        <taxon>Viridiplantae</taxon>
        <taxon>Streptophyta</taxon>
        <taxon>Embryophyta</taxon>
        <taxon>Tracheophyta</taxon>
        <taxon>Spermatophyta</taxon>
        <taxon>Magnoliopsida</taxon>
        <taxon>eudicotyledons</taxon>
        <taxon>Gunneridae</taxon>
        <taxon>Pentapetalae</taxon>
        <taxon>rosids</taxon>
        <taxon>malvids</taxon>
        <taxon>Brassicales</taxon>
        <taxon>Brassicaceae</taxon>
        <taxon>Cardamineae</taxon>
        <taxon>Cardamine</taxon>
    </lineage>
</organism>
<evidence type="ECO:0000259" key="2">
    <source>
        <dbReference type="Pfam" id="PF03107"/>
    </source>
</evidence>
<protein>
    <recommendedName>
        <fullName evidence="2">DC1 domain-containing protein</fullName>
    </recommendedName>
</protein>
<dbReference type="AlphaFoldDB" id="A0ABD1APG6"/>
<evidence type="ECO:0000313" key="4">
    <source>
        <dbReference type="Proteomes" id="UP001558713"/>
    </source>
</evidence>
<dbReference type="InterPro" id="IPR046349">
    <property type="entry name" value="C1-like_sf"/>
</dbReference>
<feature type="domain" description="DC1" evidence="2">
    <location>
        <begin position="109"/>
        <end position="157"/>
    </location>
</feature>
<evidence type="ECO:0000256" key="1">
    <source>
        <dbReference type="ARBA" id="ARBA00022737"/>
    </source>
</evidence>
<gene>
    <name evidence="3" type="ORF">V5N11_008031</name>
</gene>
<feature type="domain" description="DC1" evidence="2">
    <location>
        <begin position="26"/>
        <end position="74"/>
    </location>
</feature>
<dbReference type="SUPFAM" id="SSF57889">
    <property type="entry name" value="Cysteine-rich domain"/>
    <property type="match status" value="2"/>
</dbReference>
<evidence type="ECO:0000313" key="3">
    <source>
        <dbReference type="EMBL" id="KAL1208552.1"/>
    </source>
</evidence>
<dbReference type="Proteomes" id="UP001558713">
    <property type="component" value="Unassembled WGS sequence"/>
</dbReference>
<proteinExistence type="predicted"/>
<reference evidence="3 4" key="1">
    <citation type="submission" date="2024-04" db="EMBL/GenBank/DDBJ databases">
        <title>Genome assembly C_amara_ONT_v2.</title>
        <authorList>
            <person name="Yant L."/>
            <person name="Moore C."/>
            <person name="Slenker M."/>
        </authorList>
    </citation>
    <scope>NUCLEOTIDE SEQUENCE [LARGE SCALE GENOMIC DNA]</scope>
    <source>
        <tissue evidence="3">Leaf</tissue>
    </source>
</reference>
<name>A0ABD1APG6_CARAN</name>
<accession>A0ABD1APG6</accession>
<comment type="caution">
    <text evidence="3">The sequence shown here is derived from an EMBL/GenBank/DDBJ whole genome shotgun (WGS) entry which is preliminary data.</text>
</comment>
<dbReference type="PANTHER" id="PTHR32410">
    <property type="entry name" value="CYSTEINE/HISTIDINE-RICH C1 DOMAIN FAMILY PROTEIN"/>
    <property type="match status" value="1"/>
</dbReference>